<keyword evidence="2" id="KW-0472">Membrane</keyword>
<keyword evidence="2" id="KW-1133">Transmembrane helix</keyword>
<feature type="compositionally biased region" description="Polar residues" evidence="1">
    <location>
        <begin position="132"/>
        <end position="152"/>
    </location>
</feature>
<protein>
    <recommendedName>
        <fullName evidence="3">DUF7820 domain-containing protein</fullName>
    </recommendedName>
</protein>
<dbReference type="PANTHER" id="PTHR42078:SF1">
    <property type="entry name" value="GLUCAN 1, 4-ALPHA-GLUCOSIDASE"/>
    <property type="match status" value="1"/>
</dbReference>
<evidence type="ECO:0000259" key="3">
    <source>
        <dbReference type="Pfam" id="PF25130"/>
    </source>
</evidence>
<feature type="transmembrane region" description="Helical" evidence="2">
    <location>
        <begin position="105"/>
        <end position="126"/>
    </location>
</feature>
<proteinExistence type="predicted"/>
<dbReference type="InterPro" id="IPR056722">
    <property type="entry name" value="DUF7820"/>
</dbReference>
<sequence length="416" mass="45891">MPFPRRSVRSIQNLQLPSLQTTFSGNHGRGTTRNALAGNSAVPIEDGIELVPIERQNSTCNKQLTPGREGKEVVPNTKLPCNITVKPLPNLPGTRWSRMAVKYRIIILLCIQGCMVLATGLSLVAAKRQDSQRLSNPPSSSTASVTPNTSAPIPSIPPLQRGTFAIVGRQLKSEDSRCLAQNNESLAWSCVPAPGALRLSLLPSPANQINLTIVSLGPLAVDNFTWYGVQAPEIQPTSLTSIVDPEHPTYGPAYHFRSTYNRTVLLKENQIVDGSRRPDPPDPTTGFSVAIGDRPWFCAFNETAIEGFIYISRNFSSENRSIITMQDGKAVKTMQLPYMVKIREERLPNTTRPYCLQMEMMGNKKLLPVATVNLLKLSETGSTLQQARENEFSEGIEREKGQIIPPNSCHCQWMVE</sequence>
<keyword evidence="2" id="KW-0812">Transmembrane</keyword>
<organism evidence="4 5">
    <name type="scientific">Zopfia rhizophila CBS 207.26</name>
    <dbReference type="NCBI Taxonomy" id="1314779"/>
    <lineage>
        <taxon>Eukaryota</taxon>
        <taxon>Fungi</taxon>
        <taxon>Dikarya</taxon>
        <taxon>Ascomycota</taxon>
        <taxon>Pezizomycotina</taxon>
        <taxon>Dothideomycetes</taxon>
        <taxon>Dothideomycetes incertae sedis</taxon>
        <taxon>Zopfiaceae</taxon>
        <taxon>Zopfia</taxon>
    </lineage>
</organism>
<accession>A0A6A6DZ89</accession>
<dbReference type="OrthoDB" id="5384459at2759"/>
<gene>
    <name evidence="4" type="ORF">K469DRAFT_689451</name>
</gene>
<dbReference type="Proteomes" id="UP000800200">
    <property type="component" value="Unassembled WGS sequence"/>
</dbReference>
<dbReference type="PANTHER" id="PTHR42078">
    <property type="entry name" value="GLUCAN 1, 4-ALPHA-GLUCOSIDASE"/>
    <property type="match status" value="1"/>
</dbReference>
<evidence type="ECO:0000313" key="4">
    <source>
        <dbReference type="EMBL" id="KAF2184105.1"/>
    </source>
</evidence>
<dbReference type="EMBL" id="ML994639">
    <property type="protein sequence ID" value="KAF2184105.1"/>
    <property type="molecule type" value="Genomic_DNA"/>
</dbReference>
<dbReference type="AlphaFoldDB" id="A0A6A6DZ89"/>
<feature type="region of interest" description="Disordered" evidence="1">
    <location>
        <begin position="131"/>
        <end position="157"/>
    </location>
</feature>
<reference evidence="4" key="1">
    <citation type="journal article" date="2020" name="Stud. Mycol.">
        <title>101 Dothideomycetes genomes: a test case for predicting lifestyles and emergence of pathogens.</title>
        <authorList>
            <person name="Haridas S."/>
            <person name="Albert R."/>
            <person name="Binder M."/>
            <person name="Bloem J."/>
            <person name="Labutti K."/>
            <person name="Salamov A."/>
            <person name="Andreopoulos B."/>
            <person name="Baker S."/>
            <person name="Barry K."/>
            <person name="Bills G."/>
            <person name="Bluhm B."/>
            <person name="Cannon C."/>
            <person name="Castanera R."/>
            <person name="Culley D."/>
            <person name="Daum C."/>
            <person name="Ezra D."/>
            <person name="Gonzalez J."/>
            <person name="Henrissat B."/>
            <person name="Kuo A."/>
            <person name="Liang C."/>
            <person name="Lipzen A."/>
            <person name="Lutzoni F."/>
            <person name="Magnuson J."/>
            <person name="Mondo S."/>
            <person name="Nolan M."/>
            <person name="Ohm R."/>
            <person name="Pangilinan J."/>
            <person name="Park H.-J."/>
            <person name="Ramirez L."/>
            <person name="Alfaro M."/>
            <person name="Sun H."/>
            <person name="Tritt A."/>
            <person name="Yoshinaga Y."/>
            <person name="Zwiers L.-H."/>
            <person name="Turgeon B."/>
            <person name="Goodwin S."/>
            <person name="Spatafora J."/>
            <person name="Crous P."/>
            <person name="Grigoriev I."/>
        </authorList>
    </citation>
    <scope>NUCLEOTIDE SEQUENCE</scope>
    <source>
        <strain evidence="4">CBS 207.26</strain>
    </source>
</reference>
<dbReference type="Pfam" id="PF25130">
    <property type="entry name" value="DUF7820"/>
    <property type="match status" value="1"/>
</dbReference>
<keyword evidence="5" id="KW-1185">Reference proteome</keyword>
<feature type="domain" description="DUF7820" evidence="3">
    <location>
        <begin position="142"/>
        <end position="322"/>
    </location>
</feature>
<name>A0A6A6DZ89_9PEZI</name>
<evidence type="ECO:0000256" key="2">
    <source>
        <dbReference type="SAM" id="Phobius"/>
    </source>
</evidence>
<evidence type="ECO:0000256" key="1">
    <source>
        <dbReference type="SAM" id="MobiDB-lite"/>
    </source>
</evidence>
<evidence type="ECO:0000313" key="5">
    <source>
        <dbReference type="Proteomes" id="UP000800200"/>
    </source>
</evidence>